<evidence type="ECO:0008006" key="3">
    <source>
        <dbReference type="Google" id="ProtNLM"/>
    </source>
</evidence>
<accession>A0ABU3JP97</accession>
<reference evidence="1 2" key="1">
    <citation type="submission" date="2023-05" db="EMBL/GenBank/DDBJ databases">
        <title>Streptomyces fuscus sp. nov., a brown-black pigment producing actinomyces isolated from dry sand of Sea duck farm.</title>
        <authorList>
            <person name="Xie J."/>
            <person name="Shen N."/>
        </authorList>
    </citation>
    <scope>NUCLEOTIDE SEQUENCE [LARGE SCALE GENOMIC DNA]</scope>
    <source>
        <strain evidence="1 2">CGMCC 4.1745</strain>
    </source>
</reference>
<evidence type="ECO:0000313" key="2">
    <source>
        <dbReference type="Proteomes" id="UP001249760"/>
    </source>
</evidence>
<keyword evidence="2" id="KW-1185">Reference proteome</keyword>
<evidence type="ECO:0000313" key="1">
    <source>
        <dbReference type="EMBL" id="MDT6983741.1"/>
    </source>
</evidence>
<organism evidence="1 2">
    <name type="scientific">Streptomyces lusitanus</name>
    <dbReference type="NCBI Taxonomy" id="68232"/>
    <lineage>
        <taxon>Bacteria</taxon>
        <taxon>Bacillati</taxon>
        <taxon>Actinomycetota</taxon>
        <taxon>Actinomycetes</taxon>
        <taxon>Kitasatosporales</taxon>
        <taxon>Streptomycetaceae</taxon>
        <taxon>Streptomyces</taxon>
    </lineage>
</organism>
<proteinExistence type="predicted"/>
<name>A0ABU3JP97_9ACTN</name>
<comment type="caution">
    <text evidence="1">The sequence shown here is derived from an EMBL/GenBank/DDBJ whole genome shotgun (WGS) entry which is preliminary data.</text>
</comment>
<dbReference type="Proteomes" id="UP001249760">
    <property type="component" value="Unassembled WGS sequence"/>
</dbReference>
<dbReference type="RefSeq" id="WP_394306015.1">
    <property type="nucleotide sequence ID" value="NZ_JASKMA010000006.1"/>
</dbReference>
<dbReference type="EMBL" id="JASKMA010000006">
    <property type="protein sequence ID" value="MDT6983741.1"/>
    <property type="molecule type" value="Genomic_DNA"/>
</dbReference>
<protein>
    <recommendedName>
        <fullName evidence="3">Secreted protein</fullName>
    </recommendedName>
</protein>
<sequence length="214" mass="23278">MDPELQGAAIGAAATAVGAVIGYVGARAQGRAALEAVRMQVRGQRFDARWQMRRDAYASFFAAVQQVQTATAHAYGVLLVRRREGLPLVPEGDLAEVSAELAEALKGLSFQQSLLRLSVTGVERHTADSLVSEVRNVVACLNLWWGALQRGEGASGTLARYLTRSAELEDTVEHVLGVAKGYLDGSPDVDAPRRPSLLQRFRSWRIDRATRHLT</sequence>
<gene>
    <name evidence="1" type="ORF">QNO04_09725</name>
</gene>